<dbReference type="KEGG" id="cfi:Celf_3182"/>
<protein>
    <submittedName>
        <fullName evidence="3">Signal transduction histidine kinase, LytS</fullName>
    </submittedName>
</protein>
<dbReference type="Proteomes" id="UP000008460">
    <property type="component" value="Chromosome"/>
</dbReference>
<keyword evidence="3" id="KW-0808">Transferase</keyword>
<feature type="transmembrane region" description="Helical" evidence="2">
    <location>
        <begin position="100"/>
        <end position="125"/>
    </location>
</feature>
<sequence length="138" mass="14375">MPRPAPPPREPLTYDRGVSSTTPAPQEPQPGAEPPVPSEDELLATARPARVRRAPKFSVFIGAGAIVGFVLGLVLVAVVRPPVAWVADGSGFIGFLDGEGAVRTVTAVGLAVLGGFVGGALAVLADRRSKDPYARRRR</sequence>
<evidence type="ECO:0000256" key="2">
    <source>
        <dbReference type="SAM" id="Phobius"/>
    </source>
</evidence>
<feature type="transmembrane region" description="Helical" evidence="2">
    <location>
        <begin position="57"/>
        <end position="80"/>
    </location>
</feature>
<evidence type="ECO:0000256" key="1">
    <source>
        <dbReference type="SAM" id="MobiDB-lite"/>
    </source>
</evidence>
<name>F4GZY0_CELFA</name>
<gene>
    <name evidence="3" type="ordered locus">Celf_3182</name>
</gene>
<reference evidence="3 4" key="1">
    <citation type="submission" date="2011-04" db="EMBL/GenBank/DDBJ databases">
        <title>Complete sequence of Cellulomonas fimi ATCC 484.</title>
        <authorList>
            <consortium name="US DOE Joint Genome Institute"/>
            <person name="Lucas S."/>
            <person name="Han J."/>
            <person name="Lapidus A."/>
            <person name="Cheng J.-F."/>
            <person name="Goodwin L."/>
            <person name="Pitluck S."/>
            <person name="Peters L."/>
            <person name="Chertkov O."/>
            <person name="Detter J.C."/>
            <person name="Han C."/>
            <person name="Tapia R."/>
            <person name="Land M."/>
            <person name="Hauser L."/>
            <person name="Kyrpides N."/>
            <person name="Ivanova N."/>
            <person name="Ovchinnikova G."/>
            <person name="Pagani I."/>
            <person name="Mead D."/>
            <person name="Brumm P."/>
            <person name="Woyke T."/>
        </authorList>
    </citation>
    <scope>NUCLEOTIDE SEQUENCE [LARGE SCALE GENOMIC DNA]</scope>
    <source>
        <strain evidence="4">ATCC 484 / DSM 20113 / JCM 1341 / NBRC 15513 / NCIMB 8980 / NCTC 7547</strain>
    </source>
</reference>
<evidence type="ECO:0000313" key="4">
    <source>
        <dbReference type="Proteomes" id="UP000008460"/>
    </source>
</evidence>
<keyword evidence="2" id="KW-0812">Transmembrane</keyword>
<dbReference type="STRING" id="590998.Celf_3182"/>
<organism evidence="3 4">
    <name type="scientific">Cellulomonas fimi (strain ATCC 484 / DSM 20113 / JCM 1341 / CCUG 24087 / LMG 16345 / NBRC 15513 / NCIMB 8980 / NCTC 7547 / NRS-133)</name>
    <dbReference type="NCBI Taxonomy" id="590998"/>
    <lineage>
        <taxon>Bacteria</taxon>
        <taxon>Bacillati</taxon>
        <taxon>Actinomycetota</taxon>
        <taxon>Actinomycetes</taxon>
        <taxon>Micrococcales</taxon>
        <taxon>Cellulomonadaceae</taxon>
        <taxon>Cellulomonas</taxon>
    </lineage>
</organism>
<dbReference type="AlphaFoldDB" id="F4GZY0"/>
<keyword evidence="4" id="KW-1185">Reference proteome</keyword>
<dbReference type="eggNOG" id="ENOG502ZGBJ">
    <property type="taxonomic scope" value="Bacteria"/>
</dbReference>
<dbReference type="EMBL" id="CP002666">
    <property type="protein sequence ID" value="AEE47296.1"/>
    <property type="molecule type" value="Genomic_DNA"/>
</dbReference>
<evidence type="ECO:0000313" key="3">
    <source>
        <dbReference type="EMBL" id="AEE47296.1"/>
    </source>
</evidence>
<keyword evidence="2" id="KW-1133">Transmembrane helix</keyword>
<feature type="region of interest" description="Disordered" evidence="1">
    <location>
        <begin position="1"/>
        <end position="39"/>
    </location>
</feature>
<proteinExistence type="predicted"/>
<dbReference type="GO" id="GO:0016301">
    <property type="term" value="F:kinase activity"/>
    <property type="evidence" value="ECO:0007669"/>
    <property type="project" value="UniProtKB-KW"/>
</dbReference>
<feature type="compositionally biased region" description="Pro residues" evidence="1">
    <location>
        <begin position="1"/>
        <end position="10"/>
    </location>
</feature>
<keyword evidence="3" id="KW-0418">Kinase</keyword>
<dbReference type="HOGENOM" id="CLU_2068892_0_0_11"/>
<accession>F4GZY0</accession>
<feature type="compositionally biased region" description="Pro residues" evidence="1">
    <location>
        <begin position="25"/>
        <end position="37"/>
    </location>
</feature>
<keyword evidence="2" id="KW-0472">Membrane</keyword>